<dbReference type="InterPro" id="IPR051043">
    <property type="entry name" value="Sulfatase_Mod_Factor_Kinase"/>
</dbReference>
<feature type="domain" description="Sulfatase-modifying factor enzyme-like" evidence="5">
    <location>
        <begin position="203"/>
        <end position="286"/>
    </location>
</feature>
<keyword evidence="8" id="KW-1185">Reference proteome</keyword>
<dbReference type="PANTHER" id="PTHR23150:SF26">
    <property type="entry name" value="GENERIC METHYLTRANSFERASE"/>
    <property type="match status" value="1"/>
</dbReference>
<gene>
    <name evidence="7" type="ORF">PoB_003732300</name>
</gene>
<protein>
    <submittedName>
        <fullName evidence="7">5-histidylcysteine sulfoxide synthase</fullName>
    </submittedName>
</protein>
<evidence type="ECO:0000259" key="6">
    <source>
        <dbReference type="Pfam" id="PF12867"/>
    </source>
</evidence>
<dbReference type="Proteomes" id="UP000735302">
    <property type="component" value="Unassembled WGS sequence"/>
</dbReference>
<dbReference type="NCBIfam" id="TIGR04344">
    <property type="entry name" value="ovoA_Nterm"/>
    <property type="match status" value="1"/>
</dbReference>
<dbReference type="AlphaFoldDB" id="A0AAV4AVG6"/>
<keyword evidence="3" id="KW-0408">Iron</keyword>
<dbReference type="InterPro" id="IPR024775">
    <property type="entry name" value="DinB-like"/>
</dbReference>
<dbReference type="Gene3D" id="3.40.50.150">
    <property type="entry name" value="Vaccinia Virus protein VP39"/>
    <property type="match status" value="1"/>
</dbReference>
<dbReference type="EMBL" id="BLXT01004211">
    <property type="protein sequence ID" value="GFO10818.1"/>
    <property type="molecule type" value="Genomic_DNA"/>
</dbReference>
<comment type="caution">
    <text evidence="7">The sequence shown here is derived from an EMBL/GenBank/DDBJ whole genome shotgun (WGS) entry which is preliminary data.</text>
</comment>
<feature type="domain" description="DinB-like" evidence="6">
    <location>
        <begin position="34"/>
        <end position="171"/>
    </location>
</feature>
<keyword evidence="2" id="KW-0560">Oxidoreductase</keyword>
<dbReference type="CDD" id="cd02440">
    <property type="entry name" value="AdoMet_MTases"/>
    <property type="match status" value="1"/>
</dbReference>
<dbReference type="InterPro" id="IPR005532">
    <property type="entry name" value="SUMF_dom"/>
</dbReference>
<name>A0AAV4AVG6_9GAST</name>
<comment type="similarity">
    <text evidence="1">Belongs to the sulfatase-modifying factor family.</text>
</comment>
<dbReference type="SUPFAM" id="SSF53335">
    <property type="entry name" value="S-adenosyl-L-methionine-dependent methyltransferases"/>
    <property type="match status" value="1"/>
</dbReference>
<evidence type="ECO:0000256" key="1">
    <source>
        <dbReference type="ARBA" id="ARBA00005310"/>
    </source>
</evidence>
<dbReference type="Pfam" id="PF03781">
    <property type="entry name" value="FGE-sulfatase"/>
    <property type="match status" value="2"/>
</dbReference>
<dbReference type="InterPro" id="IPR027577">
    <property type="entry name" value="OvoA_Nterm"/>
</dbReference>
<evidence type="ECO:0000256" key="4">
    <source>
        <dbReference type="ARBA" id="ARBA00037882"/>
    </source>
</evidence>
<evidence type="ECO:0000313" key="8">
    <source>
        <dbReference type="Proteomes" id="UP000735302"/>
    </source>
</evidence>
<dbReference type="SUPFAM" id="SSF56436">
    <property type="entry name" value="C-type lectin-like"/>
    <property type="match status" value="2"/>
</dbReference>
<feature type="domain" description="Sulfatase-modifying factor enzyme-like" evidence="5">
    <location>
        <begin position="392"/>
        <end position="547"/>
    </location>
</feature>
<dbReference type="InterPro" id="IPR016187">
    <property type="entry name" value="CTDL_fold"/>
</dbReference>
<dbReference type="GO" id="GO:0120147">
    <property type="term" value="F:formylglycine-generating oxidase activity"/>
    <property type="evidence" value="ECO:0007669"/>
    <property type="project" value="TreeGrafter"/>
</dbReference>
<evidence type="ECO:0000259" key="5">
    <source>
        <dbReference type="Pfam" id="PF03781"/>
    </source>
</evidence>
<reference evidence="7 8" key="1">
    <citation type="journal article" date="2021" name="Elife">
        <title>Chloroplast acquisition without the gene transfer in kleptoplastic sea slugs, Plakobranchus ocellatus.</title>
        <authorList>
            <person name="Maeda T."/>
            <person name="Takahashi S."/>
            <person name="Yoshida T."/>
            <person name="Shimamura S."/>
            <person name="Takaki Y."/>
            <person name="Nagai Y."/>
            <person name="Toyoda A."/>
            <person name="Suzuki Y."/>
            <person name="Arimoto A."/>
            <person name="Ishii H."/>
            <person name="Satoh N."/>
            <person name="Nishiyama T."/>
            <person name="Hasebe M."/>
            <person name="Maruyama T."/>
            <person name="Minagawa J."/>
            <person name="Obokata J."/>
            <person name="Shigenobu S."/>
        </authorList>
    </citation>
    <scope>NUCLEOTIDE SEQUENCE [LARGE SCALE GENOMIC DNA]</scope>
</reference>
<dbReference type="Gene3D" id="3.90.1580.10">
    <property type="entry name" value="paralog of FGE (formylglycine-generating enzyme)"/>
    <property type="match status" value="1"/>
</dbReference>
<dbReference type="InterPro" id="IPR029063">
    <property type="entry name" value="SAM-dependent_MTases_sf"/>
</dbReference>
<accession>A0AAV4AVG6</accession>
<evidence type="ECO:0000313" key="7">
    <source>
        <dbReference type="EMBL" id="GFO10818.1"/>
    </source>
</evidence>
<dbReference type="InterPro" id="IPR042095">
    <property type="entry name" value="SUMF_sf"/>
</dbReference>
<evidence type="ECO:0000256" key="3">
    <source>
        <dbReference type="ARBA" id="ARBA00023004"/>
    </source>
</evidence>
<organism evidence="7 8">
    <name type="scientific">Plakobranchus ocellatus</name>
    <dbReference type="NCBI Taxonomy" id="259542"/>
    <lineage>
        <taxon>Eukaryota</taxon>
        <taxon>Metazoa</taxon>
        <taxon>Spiralia</taxon>
        <taxon>Lophotrochozoa</taxon>
        <taxon>Mollusca</taxon>
        <taxon>Gastropoda</taxon>
        <taxon>Heterobranchia</taxon>
        <taxon>Euthyneura</taxon>
        <taxon>Panpulmonata</taxon>
        <taxon>Sacoglossa</taxon>
        <taxon>Placobranchoidea</taxon>
        <taxon>Plakobranchidae</taxon>
        <taxon>Plakobranchus</taxon>
    </lineage>
</organism>
<dbReference type="PANTHER" id="PTHR23150">
    <property type="entry name" value="SULFATASE MODIFYING FACTOR 1, 2"/>
    <property type="match status" value="1"/>
</dbReference>
<sequence length="797" mass="89836">MVLFYSEISLSLVSGKTGRCNYTKQADIINYFVNSYDLYESLFLGLKDESVFYKSPDRLRLPLVFYFGHTAAVFANKLVLAGLIKERVNLEFETMFETGVDEMSWDDTENYRMGGSYKWPSIKEVVEYRRKMRELILQVMTDMPLVLPITMESPWWAVMMGIEHERVHLETSSVLIRQLPISLVSFPAGWKYGPLQADHPVKVNKMVTVPETDVTVGKPEDFPSYGWDNEYGQATYTLPSFEASQYLVTNREFLEFVNCCGYQSRDLWSSEGWEWVQYRQARHPTFWICDQGCKSGCGADLAKETHCPPRPALVNGSTNGDSPDCKRAKTGEYKYVEVVELDPVGINYAPQLTKHFKLRKGKHNHVLTVSTQQSKTRGGCIFRLLFDVVDLPLDWPVEVNYHEAKAFCAWKGQGYRLPTEAEHNAIRENQLPPSKGVVCDVIFHKDMQANLNLQFGSSTPVNMFAASATGHYDTMGNVSEWVEDQYNGLPGFNTHYLYDDFSSPCFDGKHNVIMGGSWISTGDYGSRFARIAFRRHFFQHCGFRLAKSTEPESKIPARTVATEVFVLGAGVETPSDTSDISKHVMIKEPSTNTAYICDTLDTLKGILELEFGFRDSFAAAVAQLCCNYCQSQGVSTQSAVHIGAGTGRAAFELSKTFSEVLGLEPFARLIDTAIGLQNGRSVALKDGSPVTLASDYNLDRITFKQFTWIANEVESHDLVLLTNLDRVANAKAWLIRLWEITNPEGLVVIASKDKAWGKEALEGFLDNRLKCVGENQMSFENPSGQEYATVTFWKHNE</sequence>
<proteinExistence type="inferred from homology"/>
<evidence type="ECO:0000256" key="2">
    <source>
        <dbReference type="ARBA" id="ARBA00023002"/>
    </source>
</evidence>
<comment type="pathway">
    <text evidence="4">Amino-acid biosynthesis; ergothioneine biosynthesis.</text>
</comment>
<dbReference type="Pfam" id="PF12867">
    <property type="entry name" value="DinB_2"/>
    <property type="match status" value="1"/>
</dbReference>